<reference evidence="1 2" key="1">
    <citation type="journal article" date="2019" name="Plant Biotechnol. J.">
        <title>The red bayberry genome and genetic basis of sex determination.</title>
        <authorList>
            <person name="Jia H.M."/>
            <person name="Jia H.J."/>
            <person name="Cai Q.L."/>
            <person name="Wang Y."/>
            <person name="Zhao H.B."/>
            <person name="Yang W.F."/>
            <person name="Wang G.Y."/>
            <person name="Li Y.H."/>
            <person name="Zhan D.L."/>
            <person name="Shen Y.T."/>
            <person name="Niu Q.F."/>
            <person name="Chang L."/>
            <person name="Qiu J."/>
            <person name="Zhao L."/>
            <person name="Xie H.B."/>
            <person name="Fu W.Y."/>
            <person name="Jin J."/>
            <person name="Li X.W."/>
            <person name="Jiao Y."/>
            <person name="Zhou C.C."/>
            <person name="Tu T."/>
            <person name="Chai C.Y."/>
            <person name="Gao J.L."/>
            <person name="Fan L.J."/>
            <person name="van de Weg E."/>
            <person name="Wang J.Y."/>
            <person name="Gao Z.S."/>
        </authorList>
    </citation>
    <scope>NUCLEOTIDE SEQUENCE [LARGE SCALE GENOMIC DNA]</scope>
    <source>
        <tissue evidence="1">Leaves</tissue>
    </source>
</reference>
<protein>
    <submittedName>
        <fullName evidence="1">Uncharacterized protein</fullName>
    </submittedName>
</protein>
<dbReference type="AlphaFoldDB" id="A0A6A1W5G5"/>
<evidence type="ECO:0000313" key="2">
    <source>
        <dbReference type="Proteomes" id="UP000516437"/>
    </source>
</evidence>
<keyword evidence="2" id="KW-1185">Reference proteome</keyword>
<gene>
    <name evidence="1" type="ORF">CJ030_MR3G012362</name>
</gene>
<sequence>MGIARAPCLVRGTGALSLCARTLMPWHGYGALAARVVGMSRAPMGATNASSRHLSSHAWLSWPMSSLRTFSWWSQWPQQRHRMAYRPVVAAAISGYTSAPSPIATLGHEVAG</sequence>
<name>A0A6A1W5G5_9ROSI</name>
<accession>A0A6A1W5G5</accession>
<dbReference type="Proteomes" id="UP000516437">
    <property type="component" value="Chromosome 3"/>
</dbReference>
<proteinExistence type="predicted"/>
<evidence type="ECO:0000313" key="1">
    <source>
        <dbReference type="EMBL" id="KAB1219566.1"/>
    </source>
</evidence>
<comment type="caution">
    <text evidence="1">The sequence shown here is derived from an EMBL/GenBank/DDBJ whole genome shotgun (WGS) entry which is preliminary data.</text>
</comment>
<organism evidence="1 2">
    <name type="scientific">Morella rubra</name>
    <name type="common">Chinese bayberry</name>
    <dbReference type="NCBI Taxonomy" id="262757"/>
    <lineage>
        <taxon>Eukaryota</taxon>
        <taxon>Viridiplantae</taxon>
        <taxon>Streptophyta</taxon>
        <taxon>Embryophyta</taxon>
        <taxon>Tracheophyta</taxon>
        <taxon>Spermatophyta</taxon>
        <taxon>Magnoliopsida</taxon>
        <taxon>eudicotyledons</taxon>
        <taxon>Gunneridae</taxon>
        <taxon>Pentapetalae</taxon>
        <taxon>rosids</taxon>
        <taxon>fabids</taxon>
        <taxon>Fagales</taxon>
        <taxon>Myricaceae</taxon>
        <taxon>Morella</taxon>
    </lineage>
</organism>
<dbReference type="EMBL" id="RXIC02000021">
    <property type="protein sequence ID" value="KAB1219566.1"/>
    <property type="molecule type" value="Genomic_DNA"/>
</dbReference>